<proteinExistence type="predicted"/>
<dbReference type="Gene3D" id="2.60.40.10">
    <property type="entry name" value="Immunoglobulins"/>
    <property type="match status" value="1"/>
</dbReference>
<dbReference type="RefSeq" id="WP_258824691.1">
    <property type="nucleotide sequence ID" value="NZ_JANUHB010000030.1"/>
</dbReference>
<reference evidence="1 2" key="1">
    <citation type="submission" date="2022-08" db="EMBL/GenBank/DDBJ databases">
        <title>Reclassification of Massilia species as members of the genera Telluria, Duganella, Pseudoduganella, Mokoshia gen. nov. and Zemynaea gen. nov. using orthogonal and non-orthogonal genome-based approaches.</title>
        <authorList>
            <person name="Bowman J.P."/>
        </authorList>
    </citation>
    <scope>NUCLEOTIDE SEQUENCE [LARGE SCALE GENOMIC DNA]</scope>
    <source>
        <strain evidence="1 2">JCM 31605</strain>
    </source>
</reference>
<comment type="caution">
    <text evidence="1">The sequence shown here is derived from an EMBL/GenBank/DDBJ whole genome shotgun (WGS) entry which is preliminary data.</text>
</comment>
<evidence type="ECO:0000313" key="2">
    <source>
        <dbReference type="Proteomes" id="UP001206126"/>
    </source>
</evidence>
<feature type="non-terminal residue" evidence="1">
    <location>
        <position position="1"/>
    </location>
</feature>
<evidence type="ECO:0000313" key="1">
    <source>
        <dbReference type="EMBL" id="MCS0810862.1"/>
    </source>
</evidence>
<name>A0ABT2DHU9_9BURK</name>
<dbReference type="Proteomes" id="UP001206126">
    <property type="component" value="Unassembled WGS sequence"/>
</dbReference>
<dbReference type="InterPro" id="IPR013783">
    <property type="entry name" value="Ig-like_fold"/>
</dbReference>
<gene>
    <name evidence="1" type="ORF">NX774_23330</name>
</gene>
<evidence type="ECO:0008006" key="3">
    <source>
        <dbReference type="Google" id="ProtNLM"/>
    </source>
</evidence>
<sequence>GGAHWTSGSGTSFNLADGTYAAGVVQVRQTDVAGNLSTAGSNAAAITIDTSAAAPALALATDSGASAADGITKDGTINVTLPPDAASWEYSV</sequence>
<dbReference type="EMBL" id="JANUHB010000030">
    <property type="protein sequence ID" value="MCS0810862.1"/>
    <property type="molecule type" value="Genomic_DNA"/>
</dbReference>
<keyword evidence="2" id="KW-1185">Reference proteome</keyword>
<accession>A0ABT2DHU9</accession>
<feature type="non-terminal residue" evidence="1">
    <location>
        <position position="92"/>
    </location>
</feature>
<protein>
    <recommendedName>
        <fullName evidence="3">Bacterial Ig-like domain-containing protein</fullName>
    </recommendedName>
</protein>
<organism evidence="1 2">
    <name type="scientific">Massilia agilis</name>
    <dbReference type="NCBI Taxonomy" id="1811226"/>
    <lineage>
        <taxon>Bacteria</taxon>
        <taxon>Pseudomonadati</taxon>
        <taxon>Pseudomonadota</taxon>
        <taxon>Betaproteobacteria</taxon>
        <taxon>Burkholderiales</taxon>
        <taxon>Oxalobacteraceae</taxon>
        <taxon>Telluria group</taxon>
        <taxon>Massilia</taxon>
    </lineage>
</organism>